<feature type="transmembrane region" description="Helical" evidence="1">
    <location>
        <begin position="293"/>
        <end position="311"/>
    </location>
</feature>
<name>A0A1M6J4T3_REIAG</name>
<keyword evidence="1" id="KW-0812">Transmembrane</keyword>
<dbReference type="InterPro" id="IPR011622">
    <property type="entry name" value="7TMR_DISM_rcpt_extracell_dom2"/>
</dbReference>
<dbReference type="Pfam" id="PF07695">
    <property type="entry name" value="7TMR-DISM_7TM"/>
    <property type="match status" value="1"/>
</dbReference>
<evidence type="ECO:0000259" key="2">
    <source>
        <dbReference type="SMART" id="SM00421"/>
    </source>
</evidence>
<feature type="domain" description="HTH luxR-type" evidence="2">
    <location>
        <begin position="505"/>
        <end position="562"/>
    </location>
</feature>
<feature type="transmembrane region" description="Helical" evidence="1">
    <location>
        <begin position="317"/>
        <end position="338"/>
    </location>
</feature>
<feature type="transmembrane region" description="Helical" evidence="1">
    <location>
        <begin position="226"/>
        <end position="242"/>
    </location>
</feature>
<proteinExistence type="predicted"/>
<dbReference type="Proteomes" id="UP000184474">
    <property type="component" value="Unassembled WGS sequence"/>
</dbReference>
<dbReference type="STRING" id="156994.SAMN04488028_10142"/>
<dbReference type="AlphaFoldDB" id="A0A1M6J4T3"/>
<keyword evidence="1" id="KW-0472">Membrane</keyword>
<evidence type="ECO:0000313" key="3">
    <source>
        <dbReference type="EMBL" id="SHJ41649.1"/>
    </source>
</evidence>
<dbReference type="Gene3D" id="2.60.40.2380">
    <property type="match status" value="1"/>
</dbReference>
<dbReference type="InterPro" id="IPR016032">
    <property type="entry name" value="Sig_transdc_resp-reg_C-effctor"/>
</dbReference>
<dbReference type="InterPro" id="IPR000792">
    <property type="entry name" value="Tscrpt_reg_LuxR_C"/>
</dbReference>
<reference evidence="4" key="1">
    <citation type="submission" date="2016-11" db="EMBL/GenBank/DDBJ databases">
        <authorList>
            <person name="Varghese N."/>
            <person name="Submissions S."/>
        </authorList>
    </citation>
    <scope>NUCLEOTIDE SEQUENCE [LARGE SCALE GENOMIC DNA]</scope>
    <source>
        <strain evidence="4">DSM 26134</strain>
    </source>
</reference>
<organism evidence="3 4">
    <name type="scientific">Reichenbachiella agariperforans</name>
    <dbReference type="NCBI Taxonomy" id="156994"/>
    <lineage>
        <taxon>Bacteria</taxon>
        <taxon>Pseudomonadati</taxon>
        <taxon>Bacteroidota</taxon>
        <taxon>Cytophagia</taxon>
        <taxon>Cytophagales</taxon>
        <taxon>Reichenbachiellaceae</taxon>
        <taxon>Reichenbachiella</taxon>
    </lineage>
</organism>
<dbReference type="EMBL" id="FRAA01000001">
    <property type="protein sequence ID" value="SHJ41649.1"/>
    <property type="molecule type" value="Genomic_DNA"/>
</dbReference>
<dbReference type="InterPro" id="IPR036388">
    <property type="entry name" value="WH-like_DNA-bd_sf"/>
</dbReference>
<dbReference type="Gene3D" id="1.10.10.10">
    <property type="entry name" value="Winged helix-like DNA-binding domain superfamily/Winged helix DNA-binding domain"/>
    <property type="match status" value="1"/>
</dbReference>
<evidence type="ECO:0000256" key="1">
    <source>
        <dbReference type="SAM" id="Phobius"/>
    </source>
</evidence>
<dbReference type="InterPro" id="IPR011623">
    <property type="entry name" value="7TMR_DISM_rcpt_extracell_dom1"/>
</dbReference>
<dbReference type="Pfam" id="PF00196">
    <property type="entry name" value="GerE"/>
    <property type="match status" value="1"/>
</dbReference>
<protein>
    <submittedName>
        <fullName evidence="3">Regulatory protein, luxR family</fullName>
    </submittedName>
</protein>
<dbReference type="GO" id="GO:0003677">
    <property type="term" value="F:DNA binding"/>
    <property type="evidence" value="ECO:0007669"/>
    <property type="project" value="InterPro"/>
</dbReference>
<keyword evidence="4" id="KW-1185">Reference proteome</keyword>
<feature type="transmembrane region" description="Helical" evidence="1">
    <location>
        <begin position="262"/>
        <end position="281"/>
    </location>
</feature>
<evidence type="ECO:0000313" key="4">
    <source>
        <dbReference type="Proteomes" id="UP000184474"/>
    </source>
</evidence>
<keyword evidence="1" id="KW-1133">Transmembrane helix</keyword>
<dbReference type="SMART" id="SM00421">
    <property type="entry name" value="HTH_LUXR"/>
    <property type="match status" value="1"/>
</dbReference>
<feature type="transmembrane region" description="Helical" evidence="1">
    <location>
        <begin position="200"/>
        <end position="219"/>
    </location>
</feature>
<dbReference type="Pfam" id="PF07696">
    <property type="entry name" value="7TMR-DISMED2"/>
    <property type="match status" value="1"/>
</dbReference>
<sequence>MIDTKFFLFAVTGALHRMRRHIIAGLVAVLFLVQPCVCQETLVLEGEGSWDINAVSSISQKARYTTIGDFAADSLGFVPVKNSKMNFGLSTDQFCFRFMLQQKQKDPIRYSLQVNFPVLDSISLYEEVDGKLVLLGVVGDQTRDENQEKAYYHTLPVLLTDSLPHSYFLNIQPVYNATFPVRLYTQDARDRYVLQDVVKFGFFLGFMLVITLFTLILYVRLKERIYLYYAMFTWCSFLFAFFRNRLDLVFYPEGELLHAVPHISMLFLTQVFFALSSLGFLEVKSFAPRLITPIRLIIGFLISLFAMSLLVREVWVVQLSVLVSIFDNGLMLLMGIYIWRRGNHIARNYLIGLSALCGSIILYSLSTSGLIGNEFLDFNYLRAGVMLEMLFLTYIIVERYSHTIATLQIEKNERTRQQARAQKLGDELEQTGKELFSTAMEVAQKREVIEQIKAGLESTDGLAGSEELLRKVLRSDNQKERDWNQFREYFEKVHTGFLSLLLNRYPALTTHDLRICAYIKINLSTKEIASLLNVKPTSVQVMRHRLKKKLQLDKDTDLIRFIQNYS</sequence>
<dbReference type="GO" id="GO:0006355">
    <property type="term" value="P:regulation of DNA-templated transcription"/>
    <property type="evidence" value="ECO:0007669"/>
    <property type="project" value="InterPro"/>
</dbReference>
<accession>A0A1M6J4T3</accession>
<gene>
    <name evidence="3" type="ORF">SAMN04488028_10142</name>
</gene>
<dbReference type="SUPFAM" id="SSF46894">
    <property type="entry name" value="C-terminal effector domain of the bipartite response regulators"/>
    <property type="match status" value="1"/>
</dbReference>
<feature type="transmembrane region" description="Helical" evidence="1">
    <location>
        <begin position="350"/>
        <end position="372"/>
    </location>
</feature>